<keyword evidence="7" id="KW-0677">Repeat</keyword>
<reference evidence="15" key="1">
    <citation type="submission" date="2021-09" db="EMBL/GenBank/DDBJ databases">
        <title>Genomic analysis of Ralstonia spp.</title>
        <authorList>
            <person name="Aburjaile F."/>
            <person name="Ariute J.C."/>
            <person name="Pais A.K.L."/>
            <person name="Albuquerque G.M.R."/>
            <person name="Silva A.M.F."/>
            <person name="Brenig B."/>
            <person name="Azevedo V."/>
            <person name="Matiuzzi M."/>
            <person name="Ramos R."/>
            <person name="Goes-Neto A."/>
            <person name="Soares S."/>
            <person name="Iseppon A.M.B."/>
            <person name="Souza E."/>
            <person name="Gama M."/>
        </authorList>
    </citation>
    <scope>NUCLEOTIDE SEQUENCE</scope>
    <source>
        <strain evidence="15">B4</strain>
    </source>
</reference>
<comment type="cofactor">
    <cofactor evidence="11">
        <name>heme c</name>
        <dbReference type="ChEBI" id="CHEBI:61717"/>
    </cofactor>
    <text evidence="11">Binds 3 heme c groups covalently per subunit.</text>
</comment>
<keyword evidence="5 12" id="KW-0479">Metal-binding</keyword>
<dbReference type="Pfam" id="PF13442">
    <property type="entry name" value="Cytochrome_CBB3"/>
    <property type="match status" value="1"/>
</dbReference>
<dbReference type="PROSITE" id="PS51007">
    <property type="entry name" value="CYTC"/>
    <property type="match status" value="3"/>
</dbReference>
<evidence type="ECO:0000313" key="16">
    <source>
        <dbReference type="Proteomes" id="UP001143674"/>
    </source>
</evidence>
<feature type="binding site" description="axial binding residue" evidence="12">
    <location>
        <position position="340"/>
    </location>
    <ligand>
        <name>heme c</name>
        <dbReference type="ChEBI" id="CHEBI:61717"/>
        <label>3</label>
    </ligand>
    <ligandPart>
        <name>Fe</name>
        <dbReference type="ChEBI" id="CHEBI:18248"/>
    </ligandPart>
</feature>
<evidence type="ECO:0000256" key="5">
    <source>
        <dbReference type="ARBA" id="ARBA00022723"/>
    </source>
</evidence>
<evidence type="ECO:0000256" key="1">
    <source>
        <dbReference type="ARBA" id="ARBA00004236"/>
    </source>
</evidence>
<evidence type="ECO:0000256" key="3">
    <source>
        <dbReference type="ARBA" id="ARBA00022475"/>
    </source>
</evidence>
<feature type="binding site" description="covalent" evidence="11">
    <location>
        <position position="198"/>
    </location>
    <ligand>
        <name>heme c</name>
        <dbReference type="ChEBI" id="CHEBI:61717"/>
        <label>2</label>
    </ligand>
</feature>
<comment type="subcellular location">
    <subcellularLocation>
        <location evidence="1">Cell membrane</location>
    </subcellularLocation>
</comment>
<feature type="domain" description="Cytochrome c" evidence="14">
    <location>
        <begin position="180"/>
        <end position="294"/>
    </location>
</feature>
<gene>
    <name evidence="15" type="ORF">LBW55_15505</name>
</gene>
<protein>
    <submittedName>
        <fullName evidence="15">Cytochrome c</fullName>
    </submittedName>
</protein>
<dbReference type="Pfam" id="PF00034">
    <property type="entry name" value="Cytochrom_C"/>
    <property type="match status" value="2"/>
</dbReference>
<feature type="binding site" description="covalent" evidence="11">
    <location>
        <position position="195"/>
    </location>
    <ligand>
        <name>heme c</name>
        <dbReference type="ChEBI" id="CHEBI:61717"/>
        <label>2</label>
    </ligand>
</feature>
<dbReference type="InterPro" id="IPR036909">
    <property type="entry name" value="Cyt_c-like_dom_sf"/>
</dbReference>
<dbReference type="KEGG" id="rsy:RSUY_09900"/>
<feature type="binding site" description="axial binding residue" evidence="12">
    <location>
        <position position="51"/>
    </location>
    <ligand>
        <name>heme c</name>
        <dbReference type="ChEBI" id="CHEBI:61717"/>
        <label>1</label>
    </ligand>
    <ligandPart>
        <name>Fe</name>
        <dbReference type="ChEBI" id="CHEBI:18248"/>
    </ligandPart>
</feature>
<dbReference type="AlphaFoldDB" id="A0AAE3NH07"/>
<keyword evidence="9 12" id="KW-0408">Iron</keyword>
<evidence type="ECO:0000259" key="14">
    <source>
        <dbReference type="PROSITE" id="PS51007"/>
    </source>
</evidence>
<dbReference type="PIRSF" id="PIRSF000018">
    <property type="entry name" value="Mb_ADH_cyt_c"/>
    <property type="match status" value="1"/>
</dbReference>
<feature type="binding site" description="axial binding residue" evidence="12">
    <location>
        <position position="199"/>
    </location>
    <ligand>
        <name>heme c</name>
        <dbReference type="ChEBI" id="CHEBI:61717"/>
        <label>2</label>
    </ligand>
    <ligandPart>
        <name>Fe</name>
        <dbReference type="ChEBI" id="CHEBI:18248"/>
    </ligandPart>
</feature>
<evidence type="ECO:0000256" key="8">
    <source>
        <dbReference type="ARBA" id="ARBA00022982"/>
    </source>
</evidence>
<evidence type="ECO:0000256" key="7">
    <source>
        <dbReference type="ARBA" id="ARBA00022737"/>
    </source>
</evidence>
<dbReference type="InterPro" id="IPR014353">
    <property type="entry name" value="Membr-bd_ADH_cyt_c"/>
</dbReference>
<comment type="caution">
    <text evidence="15">The sequence shown here is derived from an EMBL/GenBank/DDBJ whole genome shotgun (WGS) entry which is preliminary data.</text>
</comment>
<dbReference type="PRINTS" id="PR00605">
    <property type="entry name" value="CYTCHROMECIC"/>
</dbReference>
<sequence length="431" mass="46336">MSKATAQAASFLLLSLLGAAAVARGADPPADTAQIRRGEYLAIAADCVACHTAPGGKPFAGGLPLQIPMLGTIYSSNITPDPNTGIGKWRYEDFERAVRQGVSDDGENLYPAMPYPSYAKINDADMRDLYAYFRYGVAAVESDPPPSTIRWPLNMRWPLKLWNLAFLKSGPYIPKGVKTPTWNRGAYLVQGLAHCGTCHTPRGFAMQEKAMDERGQGYLAGSTLAGWSAYNITSDPASGIGSWKPEQIVQYLRTGSVPGVGQAAGPMGEAVQHSFSRMTETDVRAIAEYLRTVPAVGTGAERARHDWGKPATDVTALRGKPIETTIDAARLYLGNCATCHQADGRGTPDGYYPPLLHNSTVGARDTRNLVQVMLNGIERKAGDRHIGMPAFGRQLSDAQLAALANYVTKQFGDPATPALTAEAIAKRRLPQ</sequence>
<dbReference type="GO" id="GO:0005506">
    <property type="term" value="F:iron ion binding"/>
    <property type="evidence" value="ECO:0007669"/>
    <property type="project" value="InterPro"/>
</dbReference>
<feature type="signal peptide" evidence="13">
    <location>
        <begin position="1"/>
        <end position="25"/>
    </location>
</feature>
<keyword evidence="10" id="KW-0472">Membrane</keyword>
<evidence type="ECO:0000256" key="11">
    <source>
        <dbReference type="PIRSR" id="PIRSR000018-50"/>
    </source>
</evidence>
<dbReference type="InterPro" id="IPR051459">
    <property type="entry name" value="Cytochrome_c-type_DH"/>
</dbReference>
<keyword evidence="6 13" id="KW-0732">Signal</keyword>
<evidence type="ECO:0000256" key="13">
    <source>
        <dbReference type="SAM" id="SignalP"/>
    </source>
</evidence>
<evidence type="ECO:0000256" key="9">
    <source>
        <dbReference type="ARBA" id="ARBA00023004"/>
    </source>
</evidence>
<dbReference type="InterPro" id="IPR009056">
    <property type="entry name" value="Cyt_c-like_dom"/>
</dbReference>
<evidence type="ECO:0000256" key="12">
    <source>
        <dbReference type="PIRSR" id="PIRSR000018-51"/>
    </source>
</evidence>
<dbReference type="InterPro" id="IPR008168">
    <property type="entry name" value="Cyt_C_IC"/>
</dbReference>
<proteinExistence type="predicted"/>
<dbReference type="Gene3D" id="1.10.760.10">
    <property type="entry name" value="Cytochrome c-like domain"/>
    <property type="match status" value="2"/>
</dbReference>
<dbReference type="PANTHER" id="PTHR35008">
    <property type="entry name" value="BLL4482 PROTEIN-RELATED"/>
    <property type="match status" value="1"/>
</dbReference>
<evidence type="ECO:0000313" key="15">
    <source>
        <dbReference type="EMBL" id="MDB0523007.1"/>
    </source>
</evidence>
<organism evidence="15 16">
    <name type="scientific">Ralstonia solanacearum</name>
    <name type="common">Pseudomonas solanacearum</name>
    <dbReference type="NCBI Taxonomy" id="305"/>
    <lineage>
        <taxon>Bacteria</taxon>
        <taxon>Pseudomonadati</taxon>
        <taxon>Pseudomonadota</taxon>
        <taxon>Betaproteobacteria</taxon>
        <taxon>Burkholderiales</taxon>
        <taxon>Burkholderiaceae</taxon>
        <taxon>Ralstonia</taxon>
        <taxon>Ralstonia solanacearum species complex</taxon>
    </lineage>
</organism>
<dbReference type="GO" id="GO:0009055">
    <property type="term" value="F:electron transfer activity"/>
    <property type="evidence" value="ECO:0007669"/>
    <property type="project" value="InterPro"/>
</dbReference>
<feature type="domain" description="Cytochrome c" evidence="14">
    <location>
        <begin position="33"/>
        <end position="137"/>
    </location>
</feature>
<evidence type="ECO:0000256" key="6">
    <source>
        <dbReference type="ARBA" id="ARBA00022729"/>
    </source>
</evidence>
<keyword evidence="8" id="KW-0249">Electron transport</keyword>
<name>A0AAE3NH07_RALSL</name>
<evidence type="ECO:0000256" key="10">
    <source>
        <dbReference type="ARBA" id="ARBA00023136"/>
    </source>
</evidence>
<feature type="binding site" description="covalent" evidence="11">
    <location>
        <position position="336"/>
    </location>
    <ligand>
        <name>heme c</name>
        <dbReference type="ChEBI" id="CHEBI:61717"/>
        <label>3</label>
    </ligand>
</feature>
<dbReference type="RefSeq" id="WP_003265144.1">
    <property type="nucleotide sequence ID" value="NZ_CDRX01000001.1"/>
</dbReference>
<evidence type="ECO:0000256" key="4">
    <source>
        <dbReference type="ARBA" id="ARBA00022617"/>
    </source>
</evidence>
<feature type="binding site" description="covalent" evidence="11">
    <location>
        <position position="50"/>
    </location>
    <ligand>
        <name>heme c</name>
        <dbReference type="ChEBI" id="CHEBI:61717"/>
        <label>1</label>
    </ligand>
</feature>
<feature type="binding site" description="covalent" evidence="11">
    <location>
        <position position="339"/>
    </location>
    <ligand>
        <name>heme c</name>
        <dbReference type="ChEBI" id="CHEBI:61717"/>
        <label>3</label>
    </ligand>
</feature>
<dbReference type="Proteomes" id="UP001143674">
    <property type="component" value="Unassembled WGS sequence"/>
</dbReference>
<feature type="binding site" description="covalent" evidence="11">
    <location>
        <position position="47"/>
    </location>
    <ligand>
        <name>heme c</name>
        <dbReference type="ChEBI" id="CHEBI:61717"/>
        <label>1</label>
    </ligand>
</feature>
<feature type="chain" id="PRO_5043279988" evidence="13">
    <location>
        <begin position="26"/>
        <end position="431"/>
    </location>
</feature>
<keyword evidence="3" id="KW-1003">Cell membrane</keyword>
<dbReference type="GO" id="GO:0020037">
    <property type="term" value="F:heme binding"/>
    <property type="evidence" value="ECO:0007669"/>
    <property type="project" value="InterPro"/>
</dbReference>
<evidence type="ECO:0000256" key="2">
    <source>
        <dbReference type="ARBA" id="ARBA00022448"/>
    </source>
</evidence>
<keyword evidence="4 11" id="KW-0349">Heme</keyword>
<dbReference type="PANTHER" id="PTHR35008:SF8">
    <property type="entry name" value="ALCOHOL DEHYDROGENASE CYTOCHROME C SUBUNIT"/>
    <property type="match status" value="1"/>
</dbReference>
<keyword evidence="2" id="KW-0813">Transport</keyword>
<accession>A0AAE3NH07</accession>
<dbReference type="GO" id="GO:0016614">
    <property type="term" value="F:oxidoreductase activity, acting on CH-OH group of donors"/>
    <property type="evidence" value="ECO:0007669"/>
    <property type="project" value="InterPro"/>
</dbReference>
<dbReference type="EMBL" id="JAIVEX010000007">
    <property type="protein sequence ID" value="MDB0523007.1"/>
    <property type="molecule type" value="Genomic_DNA"/>
</dbReference>
<dbReference type="SUPFAM" id="SSF46626">
    <property type="entry name" value="Cytochrome c"/>
    <property type="match status" value="3"/>
</dbReference>
<feature type="domain" description="Cytochrome c" evidence="14">
    <location>
        <begin position="314"/>
        <end position="411"/>
    </location>
</feature>
<dbReference type="GO" id="GO:0005886">
    <property type="term" value="C:plasma membrane"/>
    <property type="evidence" value="ECO:0007669"/>
    <property type="project" value="UniProtKB-SubCell"/>
</dbReference>